<keyword evidence="1" id="KW-0479">Metal-binding</keyword>
<keyword evidence="1" id="KW-0862">Zinc</keyword>
<accession>A0A9W6U0S7</accession>
<protein>
    <submittedName>
        <fullName evidence="3">Unnamed protein product</fullName>
    </submittedName>
</protein>
<evidence type="ECO:0000313" key="3">
    <source>
        <dbReference type="EMBL" id="GMF23623.1"/>
    </source>
</evidence>
<dbReference type="AlphaFoldDB" id="A0A9W6U0S7"/>
<dbReference type="EMBL" id="BSXT01000291">
    <property type="protein sequence ID" value="GMF23623.1"/>
    <property type="molecule type" value="Genomic_DNA"/>
</dbReference>
<evidence type="ECO:0000256" key="1">
    <source>
        <dbReference type="PROSITE-ProRule" id="PRU00047"/>
    </source>
</evidence>
<sequence length="156" mass="17435">MLRARERMDRTWTEPYQYLLTSTADCLDRFILQSIYECAPLEIKRAMKTRLDRCCVDHFTQAWEPVDIVGTLEVNMNSGSNVHGKQFRDSRSSVYPSNSGGGNLVANAVENAGTKGSVKRCWRCDQPGHLKKSCNSKNQAKQAMFALAVGNSNNGL</sequence>
<dbReference type="GO" id="GO:0003676">
    <property type="term" value="F:nucleic acid binding"/>
    <property type="evidence" value="ECO:0007669"/>
    <property type="project" value="InterPro"/>
</dbReference>
<dbReference type="Proteomes" id="UP001165121">
    <property type="component" value="Unassembled WGS sequence"/>
</dbReference>
<dbReference type="Gene3D" id="4.10.60.10">
    <property type="entry name" value="Zinc finger, CCHC-type"/>
    <property type="match status" value="1"/>
</dbReference>
<keyword evidence="1" id="KW-0863">Zinc-finger</keyword>
<keyword evidence="4" id="KW-1185">Reference proteome</keyword>
<name>A0A9W6U0S7_9STRA</name>
<dbReference type="InterPro" id="IPR036875">
    <property type="entry name" value="Znf_CCHC_sf"/>
</dbReference>
<dbReference type="SUPFAM" id="SSF57756">
    <property type="entry name" value="Retrovirus zinc finger-like domains"/>
    <property type="match status" value="1"/>
</dbReference>
<comment type="caution">
    <text evidence="3">The sequence shown here is derived from an EMBL/GenBank/DDBJ whole genome shotgun (WGS) entry which is preliminary data.</text>
</comment>
<organism evidence="3 4">
    <name type="scientific">Phytophthora fragariaefolia</name>
    <dbReference type="NCBI Taxonomy" id="1490495"/>
    <lineage>
        <taxon>Eukaryota</taxon>
        <taxon>Sar</taxon>
        <taxon>Stramenopiles</taxon>
        <taxon>Oomycota</taxon>
        <taxon>Peronosporomycetes</taxon>
        <taxon>Peronosporales</taxon>
        <taxon>Peronosporaceae</taxon>
        <taxon>Phytophthora</taxon>
    </lineage>
</organism>
<dbReference type="PROSITE" id="PS50158">
    <property type="entry name" value="ZF_CCHC"/>
    <property type="match status" value="1"/>
</dbReference>
<proteinExistence type="predicted"/>
<reference evidence="3" key="1">
    <citation type="submission" date="2023-04" db="EMBL/GenBank/DDBJ databases">
        <title>Phytophthora fragariaefolia NBRC 109709.</title>
        <authorList>
            <person name="Ichikawa N."/>
            <person name="Sato H."/>
            <person name="Tonouchi N."/>
        </authorList>
    </citation>
    <scope>NUCLEOTIDE SEQUENCE</scope>
    <source>
        <strain evidence="3">NBRC 109709</strain>
    </source>
</reference>
<evidence type="ECO:0000259" key="2">
    <source>
        <dbReference type="PROSITE" id="PS50158"/>
    </source>
</evidence>
<dbReference type="GO" id="GO:0008270">
    <property type="term" value="F:zinc ion binding"/>
    <property type="evidence" value="ECO:0007669"/>
    <property type="project" value="UniProtKB-KW"/>
</dbReference>
<gene>
    <name evidence="3" type="ORF">Pfra01_000378200</name>
</gene>
<dbReference type="InterPro" id="IPR001878">
    <property type="entry name" value="Znf_CCHC"/>
</dbReference>
<feature type="domain" description="CCHC-type" evidence="2">
    <location>
        <begin position="120"/>
        <end position="134"/>
    </location>
</feature>
<evidence type="ECO:0000313" key="4">
    <source>
        <dbReference type="Proteomes" id="UP001165121"/>
    </source>
</evidence>